<evidence type="ECO:0000313" key="9">
    <source>
        <dbReference type="EMBL" id="ODN78486.1"/>
    </source>
</evidence>
<evidence type="ECO:0000313" key="10">
    <source>
        <dbReference type="Proteomes" id="UP000094065"/>
    </source>
</evidence>
<dbReference type="InterPro" id="IPR000796">
    <property type="entry name" value="Asp_trans"/>
</dbReference>
<accession>A0A1E3HS22</accession>
<feature type="region of interest" description="Disordered" evidence="7">
    <location>
        <begin position="95"/>
        <end position="211"/>
    </location>
</feature>
<comment type="similarity">
    <text evidence="2">Belongs to the class-I pyridoxal-phosphate-dependent aminotransferase family.</text>
</comment>
<dbReference type="Pfam" id="PF00155">
    <property type="entry name" value="Aminotran_1_2"/>
    <property type="match status" value="1"/>
</dbReference>
<dbReference type="Pfam" id="PF00172">
    <property type="entry name" value="Zn_clus"/>
    <property type="match status" value="1"/>
</dbReference>
<feature type="compositionally biased region" description="Basic and acidic residues" evidence="7">
    <location>
        <begin position="791"/>
        <end position="818"/>
    </location>
</feature>
<dbReference type="RefSeq" id="XP_018993532.1">
    <property type="nucleotide sequence ID" value="XM_019138096.1"/>
</dbReference>
<dbReference type="GO" id="GO:0005739">
    <property type="term" value="C:mitochondrion"/>
    <property type="evidence" value="ECO:0007669"/>
    <property type="project" value="TreeGrafter"/>
</dbReference>
<feature type="compositionally biased region" description="Basic and acidic residues" evidence="7">
    <location>
        <begin position="828"/>
        <end position="860"/>
    </location>
</feature>
<dbReference type="SMART" id="SM00066">
    <property type="entry name" value="GAL4"/>
    <property type="match status" value="1"/>
</dbReference>
<evidence type="ECO:0000256" key="2">
    <source>
        <dbReference type="ARBA" id="ARBA00007441"/>
    </source>
</evidence>
<dbReference type="InterPro" id="IPR015421">
    <property type="entry name" value="PyrdxlP-dep_Trfase_major"/>
</dbReference>
<comment type="caution">
    <text evidence="9">The sequence shown here is derived from an EMBL/GenBank/DDBJ whole genome shotgun (WGS) entry which is preliminary data.</text>
</comment>
<organism evidence="9 10">
    <name type="scientific">Cryptococcus amylolentus CBS 6039</name>
    <dbReference type="NCBI Taxonomy" id="1295533"/>
    <lineage>
        <taxon>Eukaryota</taxon>
        <taxon>Fungi</taxon>
        <taxon>Dikarya</taxon>
        <taxon>Basidiomycota</taxon>
        <taxon>Agaricomycotina</taxon>
        <taxon>Tremellomycetes</taxon>
        <taxon>Tremellales</taxon>
        <taxon>Cryptococcaceae</taxon>
        <taxon>Cryptococcus</taxon>
    </lineage>
</organism>
<feature type="compositionally biased region" description="Acidic residues" evidence="7">
    <location>
        <begin position="176"/>
        <end position="199"/>
    </location>
</feature>
<dbReference type="STRING" id="1295533.A0A1E3HS22"/>
<keyword evidence="10" id="KW-1185">Reference proteome</keyword>
<dbReference type="InterPro" id="IPR036864">
    <property type="entry name" value="Zn2-C6_fun-type_DNA-bd_sf"/>
</dbReference>
<dbReference type="GO" id="GO:0006533">
    <property type="term" value="P:L-aspartate catabolic process"/>
    <property type="evidence" value="ECO:0007669"/>
    <property type="project" value="TreeGrafter"/>
</dbReference>
<dbReference type="PANTHER" id="PTHR11879">
    <property type="entry name" value="ASPARTATE AMINOTRANSFERASE"/>
    <property type="match status" value="1"/>
</dbReference>
<evidence type="ECO:0000256" key="1">
    <source>
        <dbReference type="ARBA" id="ARBA00001933"/>
    </source>
</evidence>
<dbReference type="InterPro" id="IPR015422">
    <property type="entry name" value="PyrdxlP-dep_Trfase_small"/>
</dbReference>
<dbReference type="OrthoDB" id="3364175at2759"/>
<dbReference type="Proteomes" id="UP000094065">
    <property type="component" value="Unassembled WGS sequence"/>
</dbReference>
<name>A0A1E3HS22_9TREE</name>
<dbReference type="Gene3D" id="3.40.640.10">
    <property type="entry name" value="Type I PLP-dependent aspartate aminotransferase-like (Major domain)"/>
    <property type="match status" value="1"/>
</dbReference>
<dbReference type="GO" id="GO:0008270">
    <property type="term" value="F:zinc ion binding"/>
    <property type="evidence" value="ECO:0007669"/>
    <property type="project" value="InterPro"/>
</dbReference>
<evidence type="ECO:0000256" key="3">
    <source>
        <dbReference type="ARBA" id="ARBA00011738"/>
    </source>
</evidence>
<keyword evidence="5" id="KW-0808">Transferase</keyword>
<evidence type="ECO:0000256" key="6">
    <source>
        <dbReference type="ARBA" id="ARBA00022898"/>
    </source>
</evidence>
<reference evidence="9 10" key="1">
    <citation type="submission" date="2016-06" db="EMBL/GenBank/DDBJ databases">
        <title>Evolution of pathogenesis and genome organization in the Tremellales.</title>
        <authorList>
            <person name="Cuomo C."/>
            <person name="Litvintseva A."/>
            <person name="Heitman J."/>
            <person name="Chen Y."/>
            <person name="Sun S."/>
            <person name="Springer D."/>
            <person name="Dromer F."/>
            <person name="Young S."/>
            <person name="Zeng Q."/>
            <person name="Chapman S."/>
            <person name="Gujja S."/>
            <person name="Saif S."/>
            <person name="Birren B."/>
        </authorList>
    </citation>
    <scope>NUCLEOTIDE SEQUENCE [LARGE SCALE GENOMIC DNA]</scope>
    <source>
        <strain evidence="9 10">CBS 6039</strain>
    </source>
</reference>
<keyword evidence="6" id="KW-0663">Pyridoxal phosphate</keyword>
<dbReference type="AlphaFoldDB" id="A0A1E3HS22"/>
<protein>
    <recommendedName>
        <fullName evidence="8">Zn(2)-C6 fungal-type domain-containing protein</fullName>
    </recommendedName>
</protein>
<dbReference type="SUPFAM" id="SSF53383">
    <property type="entry name" value="PLP-dependent transferases"/>
    <property type="match status" value="1"/>
</dbReference>
<comment type="subunit">
    <text evidence="3">Homodimer.</text>
</comment>
<dbReference type="CDD" id="cd00067">
    <property type="entry name" value="GAL4"/>
    <property type="match status" value="1"/>
</dbReference>
<feature type="domain" description="Zn(2)-C6 fungal-type" evidence="8">
    <location>
        <begin position="214"/>
        <end position="245"/>
    </location>
</feature>
<evidence type="ECO:0000259" key="8">
    <source>
        <dbReference type="PROSITE" id="PS50048"/>
    </source>
</evidence>
<dbReference type="PANTHER" id="PTHR11879:SF22">
    <property type="entry name" value="ASPARTATE AMINOTRANSFERASE, MITOCHONDRIAL"/>
    <property type="match status" value="1"/>
</dbReference>
<dbReference type="PROSITE" id="PS50048">
    <property type="entry name" value="ZN2_CY6_FUNGAL_2"/>
    <property type="match status" value="1"/>
</dbReference>
<feature type="compositionally biased region" description="Basic and acidic residues" evidence="7">
    <location>
        <begin position="39"/>
        <end position="51"/>
    </location>
</feature>
<feature type="region of interest" description="Disordered" evidence="7">
    <location>
        <begin position="787"/>
        <end position="860"/>
    </location>
</feature>
<dbReference type="EMBL" id="AWGJ01000006">
    <property type="protein sequence ID" value="ODN78486.1"/>
    <property type="molecule type" value="Genomic_DNA"/>
</dbReference>
<evidence type="ECO:0000256" key="7">
    <source>
        <dbReference type="SAM" id="MobiDB-lite"/>
    </source>
</evidence>
<dbReference type="GO" id="GO:0004069">
    <property type="term" value="F:L-aspartate:2-oxoglutarate aminotransferase activity"/>
    <property type="evidence" value="ECO:0007669"/>
    <property type="project" value="UniProtKB-EC"/>
</dbReference>
<evidence type="ECO:0000256" key="4">
    <source>
        <dbReference type="ARBA" id="ARBA00022576"/>
    </source>
</evidence>
<comment type="cofactor">
    <cofactor evidence="1">
        <name>pyridoxal 5'-phosphate</name>
        <dbReference type="ChEBI" id="CHEBI:597326"/>
    </cofactor>
</comment>
<dbReference type="Gene3D" id="3.90.1150.10">
    <property type="entry name" value="Aspartate Aminotransferase, domain 1"/>
    <property type="match status" value="1"/>
</dbReference>
<dbReference type="InterPro" id="IPR015424">
    <property type="entry name" value="PyrdxlP-dep_Trfase"/>
</dbReference>
<dbReference type="GeneID" id="30155426"/>
<dbReference type="GO" id="GO:0030170">
    <property type="term" value="F:pyridoxal phosphate binding"/>
    <property type="evidence" value="ECO:0007669"/>
    <property type="project" value="InterPro"/>
</dbReference>
<sequence length="873" mass="96110">MSDSRDPPQNIDHPAPPDQAQPPPSSHDPSLSQPPPEPQPHEVGQHVRTSGEVHAAAQAALAMEADMDASVMIDVSMGDEDGFDPATLANLAALSSIINDDDEPLSGEQTQEEARGETEEPLDTGGSREPLTREQVQDLMNQLAQRDKGKDKEDDARRRGTESQATSERGQSRVDDGDEGEEGPDTMDDEEYGEYGEEERNEKGKRKRNRTVLSCTECHRRKQHCDRNIPCSRCVKRGIPSMCQMEHPVLPQRKRKRPAAEDEALSHELVICAQSLETLLRGTDSYLDTNSTHAAVEVTIRDASRAAKAGSTEATNALQQLAQPLEGMNKEEQSTMLFEVLQLLAAASTGKALNAGVMGGDQRGLELWASVPSAAPETTVAVASAFAANEAPTKVNISLFGYRDVGGKLFIPPTVRYAAKQIQNEQLMLVEPLSIDGYAPFLDAGVKFAYGADSYPYRHKRIAAVQAVSLTGALRLAASFIASLPNPTPVSSPRPIFIPTPTSHEDYNTLKSSGLDIRSFRFLDPRTGGVDWESLREDLSAAPVRSAVLLYVSGSMPSGAELSTTQWRLIASILAAIMAFQGLSSGDTTRDAQALRFMVHEGLPVVLLQNFDTTMGLYADSPSIVSIVVRSPQDKAKVEGQLRSVARGMWAHASPWGARIAEQILTDAKLHPAWLNEIGKMSKRLISARGKIFQILTDKLKTPGDWEHIKKGTGMYCTALLPPKQAHALTAKHNIHLLPRACFNLACLDMPSIDLLTRSIDSVVRAGIREAEEAHAQRLAAELAAQAAKEQAAREEAEREQQREEAEREKARREDTLLMERSIVQAMERQKQEEEEEKRKEVQRRRDEEMARQRREREEIARQAEAILATIQR</sequence>
<evidence type="ECO:0000256" key="5">
    <source>
        <dbReference type="ARBA" id="ARBA00022679"/>
    </source>
</evidence>
<dbReference type="InterPro" id="IPR004839">
    <property type="entry name" value="Aminotransferase_I/II_large"/>
</dbReference>
<dbReference type="PROSITE" id="PS00463">
    <property type="entry name" value="ZN2_CY6_FUNGAL_1"/>
    <property type="match status" value="1"/>
</dbReference>
<feature type="region of interest" description="Disordered" evidence="7">
    <location>
        <begin position="1"/>
        <end position="54"/>
    </location>
</feature>
<feature type="compositionally biased region" description="Basic and acidic residues" evidence="7">
    <location>
        <begin position="145"/>
        <end position="161"/>
    </location>
</feature>
<dbReference type="GO" id="GO:0000981">
    <property type="term" value="F:DNA-binding transcription factor activity, RNA polymerase II-specific"/>
    <property type="evidence" value="ECO:0007669"/>
    <property type="project" value="InterPro"/>
</dbReference>
<gene>
    <name evidence="9" type="ORF">L202_04117</name>
</gene>
<dbReference type="SUPFAM" id="SSF57701">
    <property type="entry name" value="Zn2/Cys6 DNA-binding domain"/>
    <property type="match status" value="1"/>
</dbReference>
<keyword evidence="4" id="KW-0032">Aminotransferase</keyword>
<dbReference type="Gene3D" id="4.10.240.10">
    <property type="entry name" value="Zn(2)-C6 fungal-type DNA-binding domain"/>
    <property type="match status" value="1"/>
</dbReference>
<proteinExistence type="inferred from homology"/>
<dbReference type="InterPro" id="IPR001138">
    <property type="entry name" value="Zn2Cys6_DnaBD"/>
</dbReference>
<feature type="compositionally biased region" description="Pro residues" evidence="7">
    <location>
        <begin position="14"/>
        <end position="38"/>
    </location>
</feature>